<dbReference type="EMBL" id="CAWYQH010000097">
    <property type="protein sequence ID" value="CAK8683763.1"/>
    <property type="molecule type" value="Genomic_DNA"/>
</dbReference>
<dbReference type="InterPro" id="IPR003280">
    <property type="entry name" value="2pore_dom_K_chnl"/>
</dbReference>
<sequence>MSVEKRTNIRTVLLVVVGVSYLLFGAGVFRALEREHENIRSKELVRQEENFKRKYNMSDDDYKEITKMVLDLEPHKSGIQWGFVGALYFSITVVTTIGYGHAVPQTFAGKIFCIFYAILGIPLCLVMFQAVGERINSGAKHSFKIVGQRLGFKCEKISHTCLIPFGIISCCLTVLVGSIAFVYFEEWSAINSVYYCVMTLTTIGFGDYVALQDSGALQKRPHYVAFSLIYIMIGLTVIGAFLNLVILRLMVTLPETPDGSTNGDDRTKAMENNTFLSDEVSPRLQHDARVQRHRFLFQRLKLLLPFLSKPSRSQDVSDRVQEADRSSDHSDQYTLDKSWEQRTNSNQLPGCYFKEKYCCGDYQTNFHSPRRRLRHGFSPDNRHCSIHTSVPSECKFCLIRRYMNDSSFYQEHSKYCPKHSLSESKSSDERSSDEESVIAKPHLHHSVSVEILHNDCQKEENSAPIVQDKPFVINCSNNHTEEQSCSSRTAQTNKKTLLALPTTAIHRNRTISWDSGYNGAGGSCTYSGIHTPNSYSVDNLGSSIFLQNSEESKPKRNELKLNDMSSTRSRSLPCNLQDIELSVFRTLSNSKEPADCFSQVNVTNDDDDDEDNNASSDERCNKNNVQFSAKSNSETGVRAASSLSPLHEVNPLSLDLEQNTRMSGKKTTVSKNTTCLKLEKNKQKNPGLEKYSESETSRRKDHPFQRCFIRSEKIAIPESAKPKMHTGKIDSQGIKGQYALMMENPSIVVTPVSKRSNDSFFNQDSNEIQDSVVR</sequence>
<keyword evidence="4" id="KW-0633">Potassium transport</keyword>
<evidence type="ECO:0000256" key="1">
    <source>
        <dbReference type="ARBA" id="ARBA00004141"/>
    </source>
</evidence>
<feature type="transmembrane region" description="Helical" evidence="14">
    <location>
        <begin position="81"/>
        <end position="101"/>
    </location>
</feature>
<accession>A0ABP0FYQ3</accession>
<keyword evidence="8 14" id="KW-1133">Transmembrane helix</keyword>
<dbReference type="PANTHER" id="PTHR11003:SF291">
    <property type="entry name" value="IP11374P"/>
    <property type="match status" value="1"/>
</dbReference>
<gene>
    <name evidence="16" type="ORF">CVLEPA_LOCUS14799</name>
</gene>
<feature type="region of interest" description="Disordered" evidence="13">
    <location>
        <begin position="315"/>
        <end position="338"/>
    </location>
</feature>
<dbReference type="PANTHER" id="PTHR11003">
    <property type="entry name" value="POTASSIUM CHANNEL, SUBFAMILY K"/>
    <property type="match status" value="1"/>
</dbReference>
<feature type="region of interest" description="Disordered" evidence="13">
    <location>
        <begin position="682"/>
        <end position="701"/>
    </location>
</feature>
<dbReference type="Gene3D" id="1.10.287.70">
    <property type="match status" value="1"/>
</dbReference>
<feature type="compositionally biased region" description="Basic and acidic residues" evidence="13">
    <location>
        <begin position="420"/>
        <end position="430"/>
    </location>
</feature>
<protein>
    <recommendedName>
        <fullName evidence="15">Potassium channel domain-containing protein</fullName>
    </recommendedName>
</protein>
<keyword evidence="7" id="KW-0630">Potassium</keyword>
<name>A0ABP0FYQ3_CLALP</name>
<evidence type="ECO:0000256" key="9">
    <source>
        <dbReference type="ARBA" id="ARBA00023065"/>
    </source>
</evidence>
<comment type="caution">
    <text evidence="16">The sequence shown here is derived from an EMBL/GenBank/DDBJ whole genome shotgun (WGS) entry which is preliminary data.</text>
</comment>
<evidence type="ECO:0000256" key="10">
    <source>
        <dbReference type="ARBA" id="ARBA00023136"/>
    </source>
</evidence>
<feature type="transmembrane region" description="Helical" evidence="14">
    <location>
        <begin position="223"/>
        <end position="247"/>
    </location>
</feature>
<keyword evidence="11 12" id="KW-0407">Ion channel</keyword>
<feature type="transmembrane region" description="Helical" evidence="14">
    <location>
        <begin position="162"/>
        <end position="184"/>
    </location>
</feature>
<dbReference type="InterPro" id="IPR013099">
    <property type="entry name" value="K_chnl_dom"/>
</dbReference>
<reference evidence="16 17" key="1">
    <citation type="submission" date="2024-02" db="EMBL/GenBank/DDBJ databases">
        <authorList>
            <person name="Daric V."/>
            <person name="Darras S."/>
        </authorList>
    </citation>
    <scope>NUCLEOTIDE SEQUENCE [LARGE SCALE GENOMIC DNA]</scope>
</reference>
<evidence type="ECO:0000256" key="4">
    <source>
        <dbReference type="ARBA" id="ARBA00022538"/>
    </source>
</evidence>
<evidence type="ECO:0000256" key="11">
    <source>
        <dbReference type="ARBA" id="ARBA00023303"/>
    </source>
</evidence>
<evidence type="ECO:0000256" key="5">
    <source>
        <dbReference type="ARBA" id="ARBA00022692"/>
    </source>
</evidence>
<evidence type="ECO:0000256" key="12">
    <source>
        <dbReference type="RuleBase" id="RU003857"/>
    </source>
</evidence>
<feature type="transmembrane region" description="Helical" evidence="14">
    <location>
        <begin position="12"/>
        <end position="32"/>
    </location>
</feature>
<feature type="compositionally biased region" description="Basic and acidic residues" evidence="13">
    <location>
        <begin position="315"/>
        <end position="331"/>
    </location>
</feature>
<evidence type="ECO:0000256" key="3">
    <source>
        <dbReference type="ARBA" id="ARBA00022448"/>
    </source>
</evidence>
<feature type="transmembrane region" description="Helical" evidence="14">
    <location>
        <begin position="190"/>
        <end position="211"/>
    </location>
</feature>
<feature type="compositionally biased region" description="Polar residues" evidence="13">
    <location>
        <begin position="622"/>
        <end position="635"/>
    </location>
</feature>
<dbReference type="PRINTS" id="PR01333">
    <property type="entry name" value="2POREKCHANEL"/>
</dbReference>
<dbReference type="SUPFAM" id="SSF81324">
    <property type="entry name" value="Voltage-gated potassium channels"/>
    <property type="match status" value="2"/>
</dbReference>
<evidence type="ECO:0000256" key="6">
    <source>
        <dbReference type="ARBA" id="ARBA00022826"/>
    </source>
</evidence>
<keyword evidence="9 12" id="KW-0406">Ion transport</keyword>
<comment type="subcellular location">
    <subcellularLocation>
        <location evidence="1">Membrane</location>
        <topology evidence="1">Multi-pass membrane protein</topology>
    </subcellularLocation>
</comment>
<organism evidence="16 17">
    <name type="scientific">Clavelina lepadiformis</name>
    <name type="common">Light-bulb sea squirt</name>
    <name type="synonym">Ascidia lepadiformis</name>
    <dbReference type="NCBI Taxonomy" id="159417"/>
    <lineage>
        <taxon>Eukaryota</taxon>
        <taxon>Metazoa</taxon>
        <taxon>Chordata</taxon>
        <taxon>Tunicata</taxon>
        <taxon>Ascidiacea</taxon>
        <taxon>Aplousobranchia</taxon>
        <taxon>Clavelinidae</taxon>
        <taxon>Clavelina</taxon>
    </lineage>
</organism>
<dbReference type="PRINTS" id="PR01095">
    <property type="entry name" value="TASKCHANNEL"/>
</dbReference>
<evidence type="ECO:0000256" key="14">
    <source>
        <dbReference type="SAM" id="Phobius"/>
    </source>
</evidence>
<keyword evidence="5 12" id="KW-0812">Transmembrane</keyword>
<dbReference type="Pfam" id="PF07885">
    <property type="entry name" value="Ion_trans_2"/>
    <property type="match status" value="2"/>
</dbReference>
<evidence type="ECO:0000313" key="17">
    <source>
        <dbReference type="Proteomes" id="UP001642483"/>
    </source>
</evidence>
<feature type="region of interest" description="Disordered" evidence="13">
    <location>
        <begin position="550"/>
        <end position="570"/>
    </location>
</feature>
<feature type="region of interest" description="Disordered" evidence="13">
    <location>
        <begin position="598"/>
        <end position="642"/>
    </location>
</feature>
<feature type="domain" description="Potassium channel" evidence="15">
    <location>
        <begin position="171"/>
        <end position="246"/>
    </location>
</feature>
<proteinExistence type="inferred from homology"/>
<keyword evidence="6" id="KW-0631">Potassium channel</keyword>
<feature type="compositionally biased region" description="Basic and acidic residues" evidence="13">
    <location>
        <begin position="690"/>
        <end position="701"/>
    </location>
</feature>
<evidence type="ECO:0000256" key="13">
    <source>
        <dbReference type="SAM" id="MobiDB-lite"/>
    </source>
</evidence>
<dbReference type="Proteomes" id="UP001642483">
    <property type="component" value="Unassembled WGS sequence"/>
</dbReference>
<comment type="similarity">
    <text evidence="2 12">Belongs to the two pore domain potassium channel (TC 1.A.1.8) family.</text>
</comment>
<evidence type="ECO:0000313" key="16">
    <source>
        <dbReference type="EMBL" id="CAK8683763.1"/>
    </source>
</evidence>
<keyword evidence="17" id="KW-1185">Reference proteome</keyword>
<feature type="domain" description="Potassium channel" evidence="15">
    <location>
        <begin position="80"/>
        <end position="135"/>
    </location>
</feature>
<evidence type="ECO:0000256" key="2">
    <source>
        <dbReference type="ARBA" id="ARBA00006666"/>
    </source>
</evidence>
<keyword evidence="3 12" id="KW-0813">Transport</keyword>
<feature type="transmembrane region" description="Helical" evidence="14">
    <location>
        <begin position="107"/>
        <end position="128"/>
    </location>
</feature>
<evidence type="ECO:0000256" key="7">
    <source>
        <dbReference type="ARBA" id="ARBA00022958"/>
    </source>
</evidence>
<keyword evidence="10 14" id="KW-0472">Membrane</keyword>
<feature type="region of interest" description="Disordered" evidence="13">
    <location>
        <begin position="418"/>
        <end position="437"/>
    </location>
</feature>
<evidence type="ECO:0000256" key="8">
    <source>
        <dbReference type="ARBA" id="ARBA00022989"/>
    </source>
</evidence>
<feature type="compositionally biased region" description="Basic and acidic residues" evidence="13">
    <location>
        <begin position="550"/>
        <end position="561"/>
    </location>
</feature>
<evidence type="ECO:0000259" key="15">
    <source>
        <dbReference type="Pfam" id="PF07885"/>
    </source>
</evidence>
<dbReference type="InterPro" id="IPR003092">
    <property type="entry name" value="2pore_dom_K_chnl_TASK"/>
</dbReference>